<evidence type="ECO:0000313" key="2">
    <source>
        <dbReference type="Proteomes" id="UP000480246"/>
    </source>
</evidence>
<keyword evidence="2" id="KW-1185">Reference proteome</keyword>
<sequence>MDNVIDFSKWQNEDIKQFEKHIEALIKLNQSNLLTIINKTNDLDEFMQSMEACSQGIMGGYFSQMAEITLDDLLENIINGNFYLFTQHVKGMVLETPKIKVAIEMKEWK</sequence>
<accession>A0A7C8KTI8</accession>
<dbReference type="AlphaFoldDB" id="A0A7C8KTI8"/>
<evidence type="ECO:0000313" key="1">
    <source>
        <dbReference type="EMBL" id="KAB8128489.1"/>
    </source>
</evidence>
<dbReference type="Proteomes" id="UP000480246">
    <property type="component" value="Unassembled WGS sequence"/>
</dbReference>
<reference evidence="1 2" key="1">
    <citation type="submission" date="2019-10" db="EMBL/GenBank/DDBJ databases">
        <title>Gracilibacillus sp. nov. isolated from rice seeds.</title>
        <authorList>
            <person name="He S."/>
        </authorList>
    </citation>
    <scope>NUCLEOTIDE SEQUENCE [LARGE SCALE GENOMIC DNA]</scope>
    <source>
        <strain evidence="1 2">TD8</strain>
    </source>
</reference>
<comment type="caution">
    <text evidence="1">The sequence shown here is derived from an EMBL/GenBank/DDBJ whole genome shotgun (WGS) entry which is preliminary data.</text>
</comment>
<dbReference type="EMBL" id="WEID01000082">
    <property type="protein sequence ID" value="KAB8128489.1"/>
    <property type="molecule type" value="Genomic_DNA"/>
</dbReference>
<protein>
    <submittedName>
        <fullName evidence="1">Uncharacterized protein</fullName>
    </submittedName>
</protein>
<dbReference type="RefSeq" id="WP_153405954.1">
    <property type="nucleotide sequence ID" value="NZ_ML762438.1"/>
</dbReference>
<name>A0A7C8KTI8_9BACI</name>
<organism evidence="1 2">
    <name type="scientific">Gracilibacillus oryzae</name>
    <dbReference type="NCBI Taxonomy" id="1672701"/>
    <lineage>
        <taxon>Bacteria</taxon>
        <taxon>Bacillati</taxon>
        <taxon>Bacillota</taxon>
        <taxon>Bacilli</taxon>
        <taxon>Bacillales</taxon>
        <taxon>Bacillaceae</taxon>
        <taxon>Gracilibacillus</taxon>
    </lineage>
</organism>
<proteinExistence type="predicted"/>
<gene>
    <name evidence="1" type="ORF">F9U64_16285</name>
</gene>